<protein>
    <submittedName>
        <fullName evidence="2">YceK/YidQ family lipoprotein</fullName>
    </submittedName>
</protein>
<evidence type="ECO:0000313" key="3">
    <source>
        <dbReference type="Proteomes" id="UP000298196"/>
    </source>
</evidence>
<keyword evidence="3" id="KW-1185">Reference proteome</keyword>
<dbReference type="InterPro" id="IPR010780">
    <property type="entry name" value="DUF1375"/>
</dbReference>
<comment type="caution">
    <text evidence="2">The sequence shown here is derived from an EMBL/GenBank/DDBJ whole genome shotgun (WGS) entry which is preliminary data.</text>
</comment>
<reference evidence="2 3" key="1">
    <citation type="submission" date="2018-03" db="EMBL/GenBank/DDBJ databases">
        <title>Non-Typhoidal Salmonella genome sequencing and assembly.</title>
        <authorList>
            <person name="Matchawe C."/>
        </authorList>
    </citation>
    <scope>NUCLEOTIDE SEQUENCE [LARGE SCALE GENOMIC DNA]</scope>
    <source>
        <strain evidence="2 3">22sa</strain>
    </source>
</reference>
<accession>A0A4Z0KU89</accession>
<evidence type="ECO:0000256" key="1">
    <source>
        <dbReference type="SAM" id="MobiDB-lite"/>
    </source>
</evidence>
<dbReference type="NCBIfam" id="NF008628">
    <property type="entry name" value="PRK11616.1"/>
    <property type="match status" value="1"/>
</dbReference>
<dbReference type="AlphaFoldDB" id="A0A4Z0KU89"/>
<keyword evidence="2" id="KW-0449">Lipoprotein</keyword>
<feature type="compositionally biased region" description="Basic and acidic residues" evidence="1">
    <location>
        <begin position="57"/>
        <end position="69"/>
    </location>
</feature>
<gene>
    <name evidence="2" type="ORF">C9F07_28250</name>
</gene>
<dbReference type="Proteomes" id="UP000298196">
    <property type="component" value="Unassembled WGS sequence"/>
</dbReference>
<feature type="region of interest" description="Disordered" evidence="1">
    <location>
        <begin position="57"/>
        <end position="83"/>
    </location>
</feature>
<evidence type="ECO:0000313" key="2">
    <source>
        <dbReference type="EMBL" id="TGD45622.1"/>
    </source>
</evidence>
<proteinExistence type="predicted"/>
<organism evidence="2 3">
    <name type="scientific">Salmonella enterica subsp. enterica serovar Poona</name>
    <dbReference type="NCBI Taxonomy" id="436295"/>
    <lineage>
        <taxon>Bacteria</taxon>
        <taxon>Pseudomonadati</taxon>
        <taxon>Pseudomonadota</taxon>
        <taxon>Gammaproteobacteria</taxon>
        <taxon>Enterobacterales</taxon>
        <taxon>Enterobacteriaceae</taxon>
        <taxon>Salmonella</taxon>
    </lineage>
</organism>
<sequence length="83" mass="9137">TGGIECTYPGTLASATMIGKYETIWGTISMAILDMPFTAVMDTILLPWDIFRKDSSVRSRVEKSEEETKMTNAVIPPAKMPPP</sequence>
<dbReference type="Pfam" id="PF07119">
    <property type="entry name" value="DUF1375"/>
    <property type="match status" value="1"/>
</dbReference>
<name>A0A4Z0KU89_SALET</name>
<dbReference type="EMBL" id="PYKI01002825">
    <property type="protein sequence ID" value="TGD45622.1"/>
    <property type="molecule type" value="Genomic_DNA"/>
</dbReference>
<feature type="non-terminal residue" evidence="2">
    <location>
        <position position="1"/>
    </location>
</feature>